<accession>A0A109K490</accession>
<gene>
    <name evidence="1" type="ORF">AS156_29935</name>
</gene>
<dbReference type="InterPro" id="IPR037479">
    <property type="entry name" value="Tauto_MSAD"/>
</dbReference>
<dbReference type="Pfam" id="PF14552">
    <property type="entry name" value="Tautomerase_2"/>
    <property type="match status" value="1"/>
</dbReference>
<reference evidence="1 2" key="1">
    <citation type="submission" date="2015-11" db="EMBL/GenBank/DDBJ databases">
        <title>Draft Genome Sequence of the Strain BR 10303 (Bradyrhizobium sp.) isolated from nodules of Centrolobium paraense.</title>
        <authorList>
            <person name="Zelli J.E."/>
            <person name="Simoes-Araujo J.L."/>
            <person name="Barauna A.C."/>
            <person name="Silva K."/>
        </authorList>
    </citation>
    <scope>NUCLEOTIDE SEQUENCE [LARGE SCALE GENOMIC DNA]</scope>
    <source>
        <strain evidence="1 2">BR 10303</strain>
    </source>
</reference>
<dbReference type="Gene3D" id="3.30.429.10">
    <property type="entry name" value="Macrophage Migration Inhibitory Factor"/>
    <property type="match status" value="1"/>
</dbReference>
<dbReference type="EMBL" id="LNCU01000022">
    <property type="protein sequence ID" value="KWV60164.1"/>
    <property type="molecule type" value="Genomic_DNA"/>
</dbReference>
<evidence type="ECO:0008006" key="3">
    <source>
        <dbReference type="Google" id="ProtNLM"/>
    </source>
</evidence>
<proteinExistence type="predicted"/>
<dbReference type="InterPro" id="IPR014347">
    <property type="entry name" value="Tautomerase/MIF_sf"/>
</dbReference>
<sequence length="129" mass="14216">MPDVLVETRKGWLAGRSAQFLAAIQDAISATLRTPAHDKILRLVQHAHDDLSIPDWVGERFTHIEITLFPGRTVATKRALYAAIVENLQRFGVPANDVKIILIEVPRQNVGMRGGNAASDFDIGYETAV</sequence>
<comment type="caution">
    <text evidence="1">The sequence shown here is derived from an EMBL/GenBank/DDBJ whole genome shotgun (WGS) entry which is preliminary data.</text>
</comment>
<dbReference type="AlphaFoldDB" id="A0A109K490"/>
<protein>
    <recommendedName>
        <fullName evidence="3">Tautomerase-like protein</fullName>
    </recommendedName>
</protein>
<evidence type="ECO:0000313" key="2">
    <source>
        <dbReference type="Proteomes" id="UP000057737"/>
    </source>
</evidence>
<dbReference type="SUPFAM" id="SSF55331">
    <property type="entry name" value="Tautomerase/MIF"/>
    <property type="match status" value="1"/>
</dbReference>
<dbReference type="PANTHER" id="PTHR38460:SF1">
    <property type="entry name" value="TAUTOMERASE YOLI-RELATED"/>
    <property type="match status" value="1"/>
</dbReference>
<dbReference type="Proteomes" id="UP000057737">
    <property type="component" value="Unassembled WGS sequence"/>
</dbReference>
<dbReference type="OrthoDB" id="9804765at2"/>
<evidence type="ECO:0000313" key="1">
    <source>
        <dbReference type="EMBL" id="KWV60164.1"/>
    </source>
</evidence>
<organism evidence="1 2">
    <name type="scientific">Bradyrhizobium macuxiense</name>
    <dbReference type="NCBI Taxonomy" id="1755647"/>
    <lineage>
        <taxon>Bacteria</taxon>
        <taxon>Pseudomonadati</taxon>
        <taxon>Pseudomonadota</taxon>
        <taxon>Alphaproteobacteria</taxon>
        <taxon>Hyphomicrobiales</taxon>
        <taxon>Nitrobacteraceae</taxon>
        <taxon>Bradyrhizobium</taxon>
    </lineage>
</organism>
<keyword evidence="2" id="KW-1185">Reference proteome</keyword>
<dbReference type="RefSeq" id="WP_066500882.1">
    <property type="nucleotide sequence ID" value="NZ_LNCU01000022.1"/>
</dbReference>
<dbReference type="PANTHER" id="PTHR38460">
    <property type="entry name" value="TAUTOMERASE YOLI-RELATED"/>
    <property type="match status" value="1"/>
</dbReference>
<name>A0A109K490_9BRAD</name>